<dbReference type="PROSITE" id="PS50280">
    <property type="entry name" value="SET"/>
    <property type="match status" value="1"/>
</dbReference>
<protein>
    <recommendedName>
        <fullName evidence="2">SET domain-containing protein</fullName>
    </recommendedName>
</protein>
<gene>
    <name evidence="3" type="ORF">SEUCBS140593_005835</name>
</gene>
<dbReference type="PANTHER" id="PTHR47332:SF4">
    <property type="entry name" value="SET DOMAIN-CONTAINING PROTEIN 5"/>
    <property type="match status" value="1"/>
</dbReference>
<dbReference type="InterPro" id="IPR053185">
    <property type="entry name" value="SET_domain_protein"/>
</dbReference>
<feature type="region of interest" description="Disordered" evidence="1">
    <location>
        <begin position="160"/>
        <end position="192"/>
    </location>
</feature>
<name>A0ABP0C065_9PEZI</name>
<proteinExistence type="predicted"/>
<dbReference type="Proteomes" id="UP001642482">
    <property type="component" value="Unassembled WGS sequence"/>
</dbReference>
<dbReference type="EMBL" id="CAWUHD010000059">
    <property type="protein sequence ID" value="CAK7225236.1"/>
    <property type="molecule type" value="Genomic_DNA"/>
</dbReference>
<reference evidence="3 4" key="1">
    <citation type="submission" date="2024-01" db="EMBL/GenBank/DDBJ databases">
        <authorList>
            <person name="Allen C."/>
            <person name="Tagirdzhanova G."/>
        </authorList>
    </citation>
    <scope>NUCLEOTIDE SEQUENCE [LARGE SCALE GENOMIC DNA]</scope>
</reference>
<evidence type="ECO:0000313" key="3">
    <source>
        <dbReference type="EMBL" id="CAK7225236.1"/>
    </source>
</evidence>
<dbReference type="InterPro" id="IPR046341">
    <property type="entry name" value="SET_dom_sf"/>
</dbReference>
<dbReference type="PANTHER" id="PTHR47332">
    <property type="entry name" value="SET DOMAIN-CONTAINING PROTEIN 5"/>
    <property type="match status" value="1"/>
</dbReference>
<sequence>MGIDTGFDIFPPLEQTPENQARYERFIHHVLTVYKRSLDDYANVDDKTARLNDKKANRSFKPHPSIICINPADEMSYIEFCVGEHPRIPRHCENFLRFSSETSGSSRAAEHICVVTSIAKVHFDDRVYSWSDVYNGATYIQHAGCYSWIEVRNAEKRANAKEKAEAKNNDSADSQDKAETSPNKTTAATDKPLYEVVPVEGKGKGVVARVDIPKGTRIMREKPLIAFPGGYSSIDEAEAVILRAVRSLTRDQQRAFFSLHNSKVNENKFDPFFMAPISPILGIFMTNALPVGEDGDGGLFLEVARINHACRPNTKHVWNPQLECMTIHALEDIPRGAEITISYIDSTTMTYAERKDHFPDHFNFVCRCPGLCGRSPLRILESDMRLDMIDRLTAKACVLKNMQKDPAQTLQVLHDLCHLLHEERLRSNRLSSTYVLAANAAAAIQDKARTSAFAQLAYATCETIYGEDHPATAKAKRLAERPVENEYYGTSEVIAHPVGWEPPKGLSAEAFNAWLWDTSSWTSS</sequence>
<comment type="caution">
    <text evidence="3">The sequence shown here is derived from an EMBL/GenBank/DDBJ whole genome shotgun (WGS) entry which is preliminary data.</text>
</comment>
<evidence type="ECO:0000313" key="4">
    <source>
        <dbReference type="Proteomes" id="UP001642482"/>
    </source>
</evidence>
<dbReference type="Pfam" id="PF00856">
    <property type="entry name" value="SET"/>
    <property type="match status" value="1"/>
</dbReference>
<organism evidence="3 4">
    <name type="scientific">Sporothrix eucalyptigena</name>
    <dbReference type="NCBI Taxonomy" id="1812306"/>
    <lineage>
        <taxon>Eukaryota</taxon>
        <taxon>Fungi</taxon>
        <taxon>Dikarya</taxon>
        <taxon>Ascomycota</taxon>
        <taxon>Pezizomycotina</taxon>
        <taxon>Sordariomycetes</taxon>
        <taxon>Sordariomycetidae</taxon>
        <taxon>Ophiostomatales</taxon>
        <taxon>Ophiostomataceae</taxon>
        <taxon>Sporothrix</taxon>
    </lineage>
</organism>
<keyword evidence="4" id="KW-1185">Reference proteome</keyword>
<dbReference type="SUPFAM" id="SSF82199">
    <property type="entry name" value="SET domain"/>
    <property type="match status" value="1"/>
</dbReference>
<dbReference type="SMART" id="SM00317">
    <property type="entry name" value="SET"/>
    <property type="match status" value="1"/>
</dbReference>
<dbReference type="CDD" id="cd20071">
    <property type="entry name" value="SET_SMYD"/>
    <property type="match status" value="1"/>
</dbReference>
<feature type="domain" description="SET" evidence="2">
    <location>
        <begin position="192"/>
        <end position="344"/>
    </location>
</feature>
<dbReference type="InterPro" id="IPR001214">
    <property type="entry name" value="SET_dom"/>
</dbReference>
<feature type="compositionally biased region" description="Basic and acidic residues" evidence="1">
    <location>
        <begin position="160"/>
        <end position="179"/>
    </location>
</feature>
<accession>A0ABP0C065</accession>
<evidence type="ECO:0000259" key="2">
    <source>
        <dbReference type="PROSITE" id="PS50280"/>
    </source>
</evidence>
<dbReference type="Gene3D" id="2.170.270.10">
    <property type="entry name" value="SET domain"/>
    <property type="match status" value="1"/>
</dbReference>
<evidence type="ECO:0000256" key="1">
    <source>
        <dbReference type="SAM" id="MobiDB-lite"/>
    </source>
</evidence>